<dbReference type="CDD" id="cd00378">
    <property type="entry name" value="SHMT"/>
    <property type="match status" value="1"/>
</dbReference>
<dbReference type="PANTHER" id="PTHR11680:SF35">
    <property type="entry name" value="SERINE HYDROXYMETHYLTRANSFERASE 1"/>
    <property type="match status" value="1"/>
</dbReference>
<evidence type="ECO:0000256" key="5">
    <source>
        <dbReference type="ARBA" id="ARBA00022679"/>
    </source>
</evidence>
<reference evidence="10" key="1">
    <citation type="journal article" date="2019" name="Int. J. Syst. Evol. Microbiol.">
        <title>The Global Catalogue of Microorganisms (GCM) 10K type strain sequencing project: providing services to taxonomists for standard genome sequencing and annotation.</title>
        <authorList>
            <consortium name="The Broad Institute Genomics Platform"/>
            <consortium name="The Broad Institute Genome Sequencing Center for Infectious Disease"/>
            <person name="Wu L."/>
            <person name="Ma J."/>
        </authorList>
    </citation>
    <scope>NUCLEOTIDE SEQUENCE [LARGE SCALE GENOMIC DNA]</scope>
    <source>
        <strain evidence="10">CCUG 48216</strain>
    </source>
</reference>
<feature type="binding site" evidence="7">
    <location>
        <position position="117"/>
    </location>
    <ligand>
        <name>(6S)-5,6,7,8-tetrahydrofolate</name>
        <dbReference type="ChEBI" id="CHEBI:57453"/>
    </ligand>
</feature>
<comment type="cofactor">
    <cofactor evidence="1 7">
        <name>pyridoxal 5'-phosphate</name>
        <dbReference type="ChEBI" id="CHEBI:597326"/>
    </cofactor>
</comment>
<dbReference type="Gene3D" id="3.90.1150.10">
    <property type="entry name" value="Aspartate Aminotransferase, domain 1"/>
    <property type="match status" value="1"/>
</dbReference>
<dbReference type="InterPro" id="IPR015424">
    <property type="entry name" value="PyrdxlP-dep_Trfase"/>
</dbReference>
<dbReference type="InterPro" id="IPR001085">
    <property type="entry name" value="Ser_HO-MeTrfase"/>
</dbReference>
<keyword evidence="6 7" id="KW-0663">Pyridoxal phosphate</keyword>
<comment type="caution">
    <text evidence="9">The sequence shown here is derived from an EMBL/GenBank/DDBJ whole genome shotgun (WGS) entry which is preliminary data.</text>
</comment>
<dbReference type="Gene3D" id="3.40.640.10">
    <property type="entry name" value="Type I PLP-dependent aspartate aminotransferase-like (Major domain)"/>
    <property type="match status" value="1"/>
</dbReference>
<dbReference type="HAMAP" id="MF_00051">
    <property type="entry name" value="SHMT"/>
    <property type="match status" value="1"/>
</dbReference>
<dbReference type="Proteomes" id="UP001597211">
    <property type="component" value="Unassembled WGS sequence"/>
</dbReference>
<accession>A0ABW3SJR5</accession>
<feature type="binding site" evidence="7">
    <location>
        <begin position="121"/>
        <end position="123"/>
    </location>
    <ligand>
        <name>(6S)-5,6,7,8-tetrahydrofolate</name>
        <dbReference type="ChEBI" id="CHEBI:57453"/>
    </ligand>
</feature>
<keyword evidence="10" id="KW-1185">Reference proteome</keyword>
<comment type="subunit">
    <text evidence="7">Homodimer.</text>
</comment>
<sequence length="415" mass="44880">MENLRNQDPAVLEAMNLELKRQRNNIELIASENIVSEAVMEAMGSVLTNKYAEGYPGKRYYGGCERVDIVENIARDRAKELFGAEHANVQPHSGAQANLAVYLAALKPGDTVLGMNLAHGGHLTHGSPVNASGLFYNFVAYGVQEDTFLIDYDEVRKAAFKHRPRLIVAGASAYPRIIDFEKLASIANDVGALFMVDMAHIAGLVAAGLHPNPVPHAHFVTTTTHKTLRGPRGGMILCKQPWAAAIDKAVFPGTQGGPLMHVIASKAVALGEALQPSFKTYAENVVKNAQVLAETLISEGLNIVSGGTDNHLMLVDTRNLNITGKDAEHVLDSIGITVNKNAIPFDPTSPFVTSGIRIGTPAATSRGMDEEAMKEIGRIIAVVLKSPKDEALLDKTRKQVSELTDRYPLYPNLKY</sequence>
<dbReference type="InterPro" id="IPR049943">
    <property type="entry name" value="Ser_HO-MeTrfase-like"/>
</dbReference>
<comment type="similarity">
    <text evidence="2 7">Belongs to the SHMT family.</text>
</comment>
<dbReference type="PIRSF" id="PIRSF000412">
    <property type="entry name" value="SHMT"/>
    <property type="match status" value="1"/>
</dbReference>
<evidence type="ECO:0000256" key="1">
    <source>
        <dbReference type="ARBA" id="ARBA00001933"/>
    </source>
</evidence>
<comment type="function">
    <text evidence="7">Catalyzes the reversible interconversion of serine and glycine with tetrahydrofolate (THF) serving as the one-carbon carrier. This reaction serves as the major source of one-carbon groups required for the biosynthesis of purines, thymidylate, methionine, and other important biomolecules. Also exhibits THF-independent aldolase activity toward beta-hydroxyamino acids, producing glycine and aldehydes, via a retro-aldol mechanism.</text>
</comment>
<dbReference type="NCBIfam" id="NF000586">
    <property type="entry name" value="PRK00011.1"/>
    <property type="match status" value="1"/>
</dbReference>
<dbReference type="EMBL" id="JBHTKZ010000097">
    <property type="protein sequence ID" value="MFD1184465.1"/>
    <property type="molecule type" value="Genomic_DNA"/>
</dbReference>
<dbReference type="RefSeq" id="WP_240271716.1">
    <property type="nucleotide sequence ID" value="NZ_JAKSXN010000108.1"/>
</dbReference>
<comment type="subcellular location">
    <subcellularLocation>
        <location evidence="7">Cytoplasm</location>
    </subcellularLocation>
</comment>
<evidence type="ECO:0000256" key="3">
    <source>
        <dbReference type="ARBA" id="ARBA00022563"/>
    </source>
</evidence>
<evidence type="ECO:0000256" key="2">
    <source>
        <dbReference type="ARBA" id="ARBA00006376"/>
    </source>
</evidence>
<feature type="modified residue" description="N6-(pyridoxal phosphate)lysine" evidence="7">
    <location>
        <position position="226"/>
    </location>
</feature>
<comment type="pathway">
    <text evidence="7">One-carbon metabolism; tetrahydrofolate interconversion.</text>
</comment>
<evidence type="ECO:0000259" key="8">
    <source>
        <dbReference type="Pfam" id="PF00464"/>
    </source>
</evidence>
<keyword evidence="5 7" id="KW-0808">Transferase</keyword>
<dbReference type="SUPFAM" id="SSF53383">
    <property type="entry name" value="PLP-dependent transferases"/>
    <property type="match status" value="1"/>
</dbReference>
<name>A0ABW3SJR5_9BACL</name>
<keyword evidence="7" id="KW-0963">Cytoplasm</keyword>
<keyword evidence="4 7" id="KW-0028">Amino-acid biosynthesis</keyword>
<comment type="catalytic activity">
    <reaction evidence="7">
        <text>(6R)-5,10-methylene-5,6,7,8-tetrahydrofolate + glycine + H2O = (6S)-5,6,7,8-tetrahydrofolate + L-serine</text>
        <dbReference type="Rhea" id="RHEA:15481"/>
        <dbReference type="ChEBI" id="CHEBI:15377"/>
        <dbReference type="ChEBI" id="CHEBI:15636"/>
        <dbReference type="ChEBI" id="CHEBI:33384"/>
        <dbReference type="ChEBI" id="CHEBI:57305"/>
        <dbReference type="ChEBI" id="CHEBI:57453"/>
        <dbReference type="EC" id="2.1.2.1"/>
    </reaction>
</comment>
<dbReference type="InterPro" id="IPR039429">
    <property type="entry name" value="SHMT-like_dom"/>
</dbReference>
<protein>
    <recommendedName>
        <fullName evidence="7">Serine hydroxymethyltransferase</fullName>
        <shortName evidence="7">SHMT</shortName>
        <shortName evidence="7">Serine methylase</shortName>
        <ecNumber evidence="7">2.1.2.1</ecNumber>
    </recommendedName>
</protein>
<comment type="pathway">
    <text evidence="7">Amino-acid biosynthesis; glycine biosynthesis; glycine from L-serine: step 1/1.</text>
</comment>
<evidence type="ECO:0000256" key="6">
    <source>
        <dbReference type="ARBA" id="ARBA00022898"/>
    </source>
</evidence>
<dbReference type="InterPro" id="IPR015422">
    <property type="entry name" value="PyrdxlP-dep_Trfase_small"/>
</dbReference>
<organism evidence="9 10">
    <name type="scientific">Paenibacillus timonensis</name>
    <dbReference type="NCBI Taxonomy" id="225915"/>
    <lineage>
        <taxon>Bacteria</taxon>
        <taxon>Bacillati</taxon>
        <taxon>Bacillota</taxon>
        <taxon>Bacilli</taxon>
        <taxon>Bacillales</taxon>
        <taxon>Paenibacillaceae</taxon>
        <taxon>Paenibacillus</taxon>
    </lineage>
</organism>
<feature type="site" description="Plays an important role in substrate specificity" evidence="7">
    <location>
        <position position="225"/>
    </location>
</feature>
<evidence type="ECO:0000313" key="10">
    <source>
        <dbReference type="Proteomes" id="UP001597211"/>
    </source>
</evidence>
<evidence type="ECO:0000313" key="9">
    <source>
        <dbReference type="EMBL" id="MFD1184465.1"/>
    </source>
</evidence>
<dbReference type="EC" id="2.1.2.1" evidence="7"/>
<proteinExistence type="inferred from homology"/>
<evidence type="ECO:0000256" key="7">
    <source>
        <dbReference type="HAMAP-Rule" id="MF_00051"/>
    </source>
</evidence>
<dbReference type="PANTHER" id="PTHR11680">
    <property type="entry name" value="SERINE HYDROXYMETHYLTRANSFERASE"/>
    <property type="match status" value="1"/>
</dbReference>
<comment type="caution">
    <text evidence="7">Lacks conserved residue(s) required for the propagation of feature annotation.</text>
</comment>
<dbReference type="GO" id="GO:0004372">
    <property type="term" value="F:glycine hydroxymethyltransferase activity"/>
    <property type="evidence" value="ECO:0007669"/>
    <property type="project" value="UniProtKB-EC"/>
</dbReference>
<gene>
    <name evidence="7 9" type="primary">glyA</name>
    <name evidence="9" type="ORF">ACFQ2Z_24350</name>
</gene>
<feature type="domain" description="Serine hydroxymethyltransferase-like" evidence="8">
    <location>
        <begin position="4"/>
        <end position="380"/>
    </location>
</feature>
<feature type="binding site" evidence="7">
    <location>
        <begin position="349"/>
        <end position="351"/>
    </location>
    <ligand>
        <name>(6S)-5,6,7,8-tetrahydrofolate</name>
        <dbReference type="ChEBI" id="CHEBI:57453"/>
    </ligand>
</feature>
<evidence type="ECO:0000256" key="4">
    <source>
        <dbReference type="ARBA" id="ARBA00022605"/>
    </source>
</evidence>
<dbReference type="InterPro" id="IPR019798">
    <property type="entry name" value="Ser_HO-MeTrfase_PLP_BS"/>
</dbReference>
<keyword evidence="3 7" id="KW-0554">One-carbon metabolism</keyword>
<dbReference type="PROSITE" id="PS00096">
    <property type="entry name" value="SHMT"/>
    <property type="match status" value="1"/>
</dbReference>
<dbReference type="InterPro" id="IPR015421">
    <property type="entry name" value="PyrdxlP-dep_Trfase_major"/>
</dbReference>
<dbReference type="Pfam" id="PF00464">
    <property type="entry name" value="SHMT"/>
    <property type="match status" value="1"/>
</dbReference>